<dbReference type="CDD" id="cd23992">
    <property type="entry name" value="PBP_GOBP"/>
    <property type="match status" value="1"/>
</dbReference>
<dbReference type="InterPro" id="IPR036728">
    <property type="entry name" value="PBP_GOBP_sf"/>
</dbReference>
<dbReference type="SMART" id="SM00708">
    <property type="entry name" value="PhBP"/>
    <property type="match status" value="1"/>
</dbReference>
<name>A0AAG5CTT0_ANOAO</name>
<sequence length="157" mass="17277">MTYSLVSKFEAITNMKFFAVVSFCLAFAFVSVKTDDMEEAKEMLRGLAAECKKQEGASDDDVDGFVNDVPPQTRTEKCLAGCMQEQFGLSNGKAFQEDGFVEISKMILKGDEQKMVVAREIAADCKDVANDDRCELAVDILNCVKASAEKHGISLQH</sequence>
<evidence type="ECO:0000256" key="4">
    <source>
        <dbReference type="ARBA" id="ARBA00022729"/>
    </source>
</evidence>
<keyword evidence="6" id="KW-1185">Reference proteome</keyword>
<evidence type="ECO:0008006" key="7">
    <source>
        <dbReference type="Google" id="ProtNLM"/>
    </source>
</evidence>
<dbReference type="PANTHER" id="PTHR11857:SF42">
    <property type="entry name" value="GENERAL ODORANT-BINDING PROTEIN 19D-RELATED"/>
    <property type="match status" value="1"/>
</dbReference>
<dbReference type="Gene3D" id="1.10.238.20">
    <property type="entry name" value="Pheromone/general odorant binding protein domain"/>
    <property type="match status" value="1"/>
</dbReference>
<dbReference type="SUPFAM" id="SSF47565">
    <property type="entry name" value="Insect pheromone/odorant-binding proteins"/>
    <property type="match status" value="1"/>
</dbReference>
<dbReference type="AlphaFoldDB" id="A0AAG5CTT0"/>
<evidence type="ECO:0000313" key="6">
    <source>
        <dbReference type="Proteomes" id="UP000075880"/>
    </source>
</evidence>
<protein>
    <recommendedName>
        <fullName evidence="7">Odorant-binding protein 13</fullName>
    </recommendedName>
</protein>
<dbReference type="Proteomes" id="UP000075880">
    <property type="component" value="Unassembled WGS sequence"/>
</dbReference>
<comment type="subcellular location">
    <subcellularLocation>
        <location evidence="1">Secreted</location>
    </subcellularLocation>
</comment>
<dbReference type="EnsemblMetazoa" id="ENSAATROPT002087">
    <property type="protein sequence ID" value="ENSAATROPP002003"/>
    <property type="gene ID" value="ENSAATROPG001633"/>
</dbReference>
<organism evidence="5 6">
    <name type="scientific">Anopheles atroparvus</name>
    <name type="common">European mosquito</name>
    <dbReference type="NCBI Taxonomy" id="41427"/>
    <lineage>
        <taxon>Eukaryota</taxon>
        <taxon>Metazoa</taxon>
        <taxon>Ecdysozoa</taxon>
        <taxon>Arthropoda</taxon>
        <taxon>Hexapoda</taxon>
        <taxon>Insecta</taxon>
        <taxon>Pterygota</taxon>
        <taxon>Neoptera</taxon>
        <taxon>Endopterygota</taxon>
        <taxon>Diptera</taxon>
        <taxon>Nematocera</taxon>
        <taxon>Culicoidea</taxon>
        <taxon>Culicidae</taxon>
        <taxon>Anophelinae</taxon>
        <taxon>Anopheles</taxon>
    </lineage>
</organism>
<evidence type="ECO:0000256" key="2">
    <source>
        <dbReference type="ARBA" id="ARBA00008098"/>
    </source>
</evidence>
<evidence type="ECO:0000313" key="5">
    <source>
        <dbReference type="EnsemblMetazoa" id="ENSAATROPP002003"/>
    </source>
</evidence>
<dbReference type="GO" id="GO:0005549">
    <property type="term" value="F:odorant binding"/>
    <property type="evidence" value="ECO:0007669"/>
    <property type="project" value="InterPro"/>
</dbReference>
<accession>A0AAG5CTT0</accession>
<dbReference type="GO" id="GO:0005615">
    <property type="term" value="C:extracellular space"/>
    <property type="evidence" value="ECO:0007669"/>
    <property type="project" value="TreeGrafter"/>
</dbReference>
<keyword evidence="4" id="KW-0732">Signal</keyword>
<comment type="similarity">
    <text evidence="2">Belongs to the PBP/GOBP family.</text>
</comment>
<dbReference type="PANTHER" id="PTHR11857">
    <property type="entry name" value="ODORANT BINDING PROTEIN-RELATED"/>
    <property type="match status" value="1"/>
</dbReference>
<dbReference type="Pfam" id="PF01395">
    <property type="entry name" value="PBP_GOBP"/>
    <property type="match status" value="1"/>
</dbReference>
<dbReference type="InterPro" id="IPR006170">
    <property type="entry name" value="PBP/GOBP"/>
</dbReference>
<evidence type="ECO:0000256" key="1">
    <source>
        <dbReference type="ARBA" id="ARBA00004613"/>
    </source>
</evidence>
<keyword evidence="3" id="KW-0964">Secreted</keyword>
<proteinExistence type="inferred from homology"/>
<dbReference type="GO" id="GO:0007608">
    <property type="term" value="P:sensory perception of smell"/>
    <property type="evidence" value="ECO:0007669"/>
    <property type="project" value="TreeGrafter"/>
</dbReference>
<evidence type="ECO:0000256" key="3">
    <source>
        <dbReference type="ARBA" id="ARBA00022525"/>
    </source>
</evidence>
<reference evidence="5" key="1">
    <citation type="submission" date="2024-04" db="UniProtKB">
        <authorList>
            <consortium name="EnsemblMetazoa"/>
        </authorList>
    </citation>
    <scope>IDENTIFICATION</scope>
    <source>
        <strain evidence="5">EBRO</strain>
    </source>
</reference>